<proteinExistence type="predicted"/>
<organism evidence="1 2">
    <name type="scientific">Bacillus phage Flapjack</name>
    <dbReference type="NCBI Taxonomy" id="1983465"/>
    <lineage>
        <taxon>Viruses</taxon>
        <taxon>Duplodnaviria</taxon>
        <taxon>Heunggongvirae</taxon>
        <taxon>Uroviricota</taxon>
        <taxon>Caudoviricetes</taxon>
        <taxon>Herelleviridae</taxon>
        <taxon>Bastillevirinae</taxon>
        <taxon>Bequatrovirus</taxon>
        <taxon>Bequatrovirus spock</taxon>
    </lineage>
</organism>
<reference evidence="2" key="1">
    <citation type="submission" date="2017-04" db="EMBL/GenBank/DDBJ databases">
        <authorList>
            <person name="Abille Z."/>
            <person name="Afsharjavan R."/>
            <person name="Alms C.E."/>
            <person name="Anil A."/>
            <person name="Azuma E.A."/>
            <person name="Boateng D."/>
            <person name="Bowden K.V."/>
            <person name="Bui Q."/>
            <person name="Callaghan K.D."/>
            <person name="Canova P.N."/>
            <person name="Carter A.-G.V."/>
            <person name="Carty B."/>
            <person name="Choudhary A."/>
            <person name="Chugh K."/>
            <person name="Clark C.B."/>
            <person name="Clark J."/>
            <person name="Cortez R."/>
            <person name="Dalwadi R.M."/>
            <person name="Daou G."/>
            <person name="Das M."/>
            <person name="Dasari S."/>
            <person name="Davis E.H."/>
            <person name="Defreitas N."/>
            <person name="Demirji J."/>
            <person name="Endres C."/>
            <person name="Fakhar S."/>
            <person name="Feeley N."/>
            <person name="Flores D.C."/>
            <person name="Fowler A.R."/>
            <person name="George T."/>
            <person name="Greis H.L."/>
            <person name="Groleau D.L."/>
            <person name="Gulati J.K."/>
            <person name="Guzman W."/>
            <person name="Hallworth A.N."/>
            <person name="Hariri A."/>
            <person name="Haya V.N."/>
            <person name="Hoffman A.K."/>
            <person name="Horne B."/>
            <person name="Howard T."/>
            <person name="Iglesia A.J."/>
            <person name="Ijezie O.D."/>
            <person name="Incognito N.A."/>
            <person name="Inen J.A."/>
            <person name="Jaiswal A."/>
            <person name="Jezek R.A."/>
            <person name="Kawa A.C."/>
            <person name="Khan F."/>
            <person name="Khin A.C."/>
            <person name="Knapo J."/>
            <person name="Kong A.S."/>
            <person name="Le B.Q."/>
            <person name="Le Q.M."/>
            <person name="Le T.-H.M."/>
            <person name="Lee M."/>
            <person name="Lockwood J.L."/>
            <person name="Loto-Rojas G.S."/>
            <person name="Mantzavinos A."/>
            <person name="Martinez D.R."/>
            <person name="Meadows A.R."/>
            <person name="Mehr S."/>
            <person name="Mellon M.N."/>
            <person name="Memon S."/>
            <person name="Miller B."/>
            <person name="Min S."/>
            <person name="Mitchell L.M."/>
            <person name="Mohamed I.R."/>
            <person name="Mohammed F.O."/>
            <person name="More S."/>
            <person name="Muntaha S."/>
            <person name="Nadeem I."/>
            <person name="Ndjeumen-Njinguet A.S."/>
            <person name="Ng P."/>
            <person name="Ngu V.E."/>
            <person name="Nguyen B.N."/>
            <person name="OHern C.T."/>
            <person name="Oboh U.S."/>
            <person name="Pagano C.W."/>
            <person name="Panakal P.R."/>
            <person name="Park D.A."/>
            <person name="Parsana D."/>
            <person name="Patel P."/>
            <person name="Patel V.S."/>
            <person name="Patwardhan V.M."/>
            <person name="Pawar S.D."/>
            <person name="Payne V.R."/>
            <person name="Petricel I.M."/>
            <person name="Phillips C."/>
            <person name="Puglisi K.M."/>
            <person name="Ramaprasad G."/>
            <person name="Raza A.S."/>
            <person name="Rivera-Oven A.G."/>
            <person name="Robins E."/>
            <person name="Roeun D.C."/>
            <person name="Rostovtseva N."/>
            <person name="Sadat M."/>
            <person name="Seas A."/>
            <person name="So E.J."/>
            <person name="Sogbesan C."/>
            <person name="Strumsky L.A."/>
            <person name="Sun J.L."/>
            <person name="Sutherland H.J."/>
            <person name="Tchakounte I."/>
            <person name="Tewell J.R."/>
            <person name="Thapa D.J."/>
            <person name="Tkach Y."/>
            <person name="Tran C.D."/>
            <person name="Tran V."/>
            <person name="Vithayathil T."/>
            <person name="Vivekanandan A."/>
            <person name="Wang S.R."/>
            <person name="White E."/>
            <person name="Yang A.L."/>
            <person name="Ye D.T."/>
            <person name="Yirenkyi M."/>
            <person name="Zarb J.S."/>
            <person name="Zhang S."/>
            <person name="Zhou M.T."/>
            <person name="Cao A."/>
            <person name="Nguyen K.M."/>
            <person name="Patel K."/>
            <person name="Patel P."/>
            <person name="Pennington E."/>
            <person name="Sendze O."/>
            <person name="Zahangir S."/>
            <person name="Correa-Mendez M."/>
            <person name="Fabian M.F."/>
            <person name="Liu S."/>
            <person name="Jethmalani Y."/>
            <person name="Nunn R."/>
            <person name="Prakash A."/>
            <person name="Louise T."/>
            <person name="Russell D.A."/>
            <person name="Hatfull G.F."/>
            <person name="Erill I."/>
            <person name="Caruso S.M."/>
        </authorList>
    </citation>
    <scope>NUCLEOTIDE SEQUENCE [LARGE SCALE GENOMIC DNA]</scope>
</reference>
<protein>
    <submittedName>
        <fullName evidence="1">Uncharacterized protein</fullName>
    </submittedName>
</protein>
<dbReference type="Proteomes" id="UP000222741">
    <property type="component" value="Segment"/>
</dbReference>
<gene>
    <name evidence="1" type="ORF">FLAPJACK_15</name>
</gene>
<evidence type="ECO:0000313" key="2">
    <source>
        <dbReference type="Proteomes" id="UP000222741"/>
    </source>
</evidence>
<accession>A0A1X9SFU9</accession>
<name>A0A1X9SFU9_9CAUD</name>
<sequence>MIDKLKLSIQCIEEVLKEDRDRLVSPLHIACYNRWVGELRAYKRILKMMEEEENNGDG</sequence>
<evidence type="ECO:0000313" key="1">
    <source>
        <dbReference type="EMBL" id="ARQ94929.1"/>
    </source>
</evidence>
<dbReference type="EMBL" id="KY888882">
    <property type="protein sequence ID" value="ARQ94929.1"/>
    <property type="molecule type" value="Genomic_DNA"/>
</dbReference>